<dbReference type="GeneTree" id="ENSGT00940000163454"/>
<comment type="subcellular location">
    <subcellularLocation>
        <location evidence="1">Membrane</location>
        <topology evidence="1">Multi-pass membrane protein</topology>
    </subcellularLocation>
</comment>
<keyword evidence="12" id="KW-0739">Sodium transport</keyword>
<evidence type="ECO:0000313" key="16">
    <source>
        <dbReference type="Proteomes" id="UP000264820"/>
    </source>
</evidence>
<dbReference type="STRING" id="109280.ENSHCOP00000015167"/>
<dbReference type="Ensembl" id="ENSHCOT00000022992.1">
    <property type="protein sequence ID" value="ENSHCOP00000015167.1"/>
    <property type="gene ID" value="ENSHCOG00000018704.1"/>
</dbReference>
<feature type="transmembrane region" description="Helical" evidence="14">
    <location>
        <begin position="128"/>
        <end position="146"/>
    </location>
</feature>
<sequence length="548" mass="58739">MAANIPGIISMLFFYALVLGIGIWASVKSRREKRKQVSGTLEMSLLGNRSISPLVGVFTMTATWVGGGFIVGLAEMVYTPSMGAAWAIAVTLGYSSSFIIGGLAFAGPLRATQCVTMMDPFQRKYGKGLTAVFSCTSLFLDVFWVPSTLTGLGVTMSVVLDMSFSVCIWISACVAITYTLLGGLYSVAYTDVIQLLLIFFSLWLCVPFAVSNPHVAPIGSTMMNNTLHAPWFGDWNVSNIWILMDNYFFLALGSLGYQSFHQRTLSASSPSTAKRLCFISAALIIIFGIPPVLLGAVGASTDWNATSYGSPSPFERDEAALVLPLVLQTLTPSYVSIMGIGCVAAAVMSSADSALLSAASVFTANLYNNILRPQASERELQLAIRATVVVVGVVGTALTRLKTSVILFWFAGAEIAYNVVFPQLLCAVFFPGTNMYGAILGGVAGLAVRTLSGEPLLALPPVLRFPGGIWDHRAGVYVQYFPVKTFAMLCSLASILFFSFLASRIFRLLPAAWDILHVFQKPTPTLTQETACAENTPDAAGPMLTTDC</sequence>
<keyword evidence="6" id="KW-0530">Neurotransmitter biosynthesis</keyword>
<feature type="transmembrane region" description="Helical" evidence="14">
    <location>
        <begin position="382"/>
        <end position="399"/>
    </location>
</feature>
<protein>
    <submittedName>
        <fullName evidence="15">Uncharacterized protein</fullName>
    </submittedName>
</protein>
<reference evidence="15" key="1">
    <citation type="submission" date="2025-05" db="UniProtKB">
        <authorList>
            <consortium name="Ensembl"/>
        </authorList>
    </citation>
    <scope>IDENTIFICATION</scope>
</reference>
<evidence type="ECO:0000256" key="9">
    <source>
        <dbReference type="ARBA" id="ARBA00023065"/>
    </source>
</evidence>
<keyword evidence="4 14" id="KW-0812">Transmembrane</keyword>
<dbReference type="Pfam" id="PF00474">
    <property type="entry name" value="SSF"/>
    <property type="match status" value="1"/>
</dbReference>
<keyword evidence="16" id="KW-1185">Reference proteome</keyword>
<evidence type="ECO:0000256" key="10">
    <source>
        <dbReference type="ARBA" id="ARBA00023136"/>
    </source>
</evidence>
<evidence type="ECO:0000256" key="14">
    <source>
        <dbReference type="SAM" id="Phobius"/>
    </source>
</evidence>
<feature type="transmembrane region" description="Helical" evidence="14">
    <location>
        <begin position="193"/>
        <end position="215"/>
    </location>
</feature>
<feature type="transmembrane region" description="Helical" evidence="14">
    <location>
        <begin position="6"/>
        <end position="27"/>
    </location>
</feature>
<feature type="transmembrane region" description="Helical" evidence="14">
    <location>
        <begin position="54"/>
        <end position="78"/>
    </location>
</feature>
<evidence type="ECO:0000313" key="15">
    <source>
        <dbReference type="Ensembl" id="ENSHCOP00000015167.1"/>
    </source>
</evidence>
<dbReference type="Proteomes" id="UP000264820">
    <property type="component" value="Unplaced"/>
</dbReference>
<evidence type="ECO:0000256" key="7">
    <source>
        <dbReference type="ARBA" id="ARBA00022989"/>
    </source>
</evidence>
<organism evidence="15 16">
    <name type="scientific">Hippocampus comes</name>
    <name type="common">Tiger tail seahorse</name>
    <dbReference type="NCBI Taxonomy" id="109280"/>
    <lineage>
        <taxon>Eukaryota</taxon>
        <taxon>Metazoa</taxon>
        <taxon>Chordata</taxon>
        <taxon>Craniata</taxon>
        <taxon>Vertebrata</taxon>
        <taxon>Euteleostomi</taxon>
        <taxon>Actinopterygii</taxon>
        <taxon>Neopterygii</taxon>
        <taxon>Teleostei</taxon>
        <taxon>Neoteleostei</taxon>
        <taxon>Acanthomorphata</taxon>
        <taxon>Syngnathiaria</taxon>
        <taxon>Syngnathiformes</taxon>
        <taxon>Syngnathoidei</taxon>
        <taxon>Syngnathidae</taxon>
        <taxon>Hippocampus</taxon>
    </lineage>
</organism>
<comment type="similarity">
    <text evidence="2 13">Belongs to the sodium:solute symporter (SSF) (TC 2.A.21) family.</text>
</comment>
<feature type="transmembrane region" description="Helical" evidence="14">
    <location>
        <begin position="84"/>
        <end position="107"/>
    </location>
</feature>
<keyword evidence="10 14" id="KW-0472">Membrane</keyword>
<dbReference type="GO" id="GO:0008292">
    <property type="term" value="P:acetylcholine biosynthetic process"/>
    <property type="evidence" value="ECO:0007669"/>
    <property type="project" value="TreeGrafter"/>
</dbReference>
<feature type="transmembrane region" description="Helical" evidence="14">
    <location>
        <begin position="486"/>
        <end position="506"/>
    </location>
</feature>
<feature type="transmembrane region" description="Helical" evidence="14">
    <location>
        <begin position="158"/>
        <end position="181"/>
    </location>
</feature>
<evidence type="ECO:0000256" key="11">
    <source>
        <dbReference type="ARBA" id="ARBA00023180"/>
    </source>
</evidence>
<dbReference type="PROSITE" id="PS50283">
    <property type="entry name" value="NA_SOLUT_SYMP_3"/>
    <property type="match status" value="1"/>
</dbReference>
<dbReference type="Ensembl" id="ENSHCOT00000022975.1">
    <property type="protein sequence ID" value="ENSHCOP00000015147.1"/>
    <property type="gene ID" value="ENSHCOG00000018704.1"/>
</dbReference>
<evidence type="ECO:0000256" key="13">
    <source>
        <dbReference type="RuleBase" id="RU362091"/>
    </source>
</evidence>
<dbReference type="InterPro" id="IPR052244">
    <property type="entry name" value="Choline_transporter"/>
</dbReference>
<dbReference type="PANTHER" id="PTHR45897">
    <property type="entry name" value="HIGH-AFFINITY CHOLINE TRANSPORTER 1"/>
    <property type="match status" value="1"/>
</dbReference>
<evidence type="ECO:0000256" key="6">
    <source>
        <dbReference type="ARBA" id="ARBA00022979"/>
    </source>
</evidence>
<dbReference type="AlphaFoldDB" id="A0A3Q2YP50"/>
<dbReference type="InterPro" id="IPR001734">
    <property type="entry name" value="Na/solute_symporter"/>
</dbReference>
<dbReference type="Gene3D" id="1.20.1730.10">
    <property type="entry name" value="Sodium/glucose cotransporter"/>
    <property type="match status" value="1"/>
</dbReference>
<feature type="transmembrane region" description="Helical" evidence="14">
    <location>
        <begin position="319"/>
        <end position="347"/>
    </location>
</feature>
<feature type="transmembrane region" description="Helical" evidence="14">
    <location>
        <begin position="276"/>
        <end position="299"/>
    </location>
</feature>
<evidence type="ECO:0000256" key="3">
    <source>
        <dbReference type="ARBA" id="ARBA00022448"/>
    </source>
</evidence>
<evidence type="ECO:0000256" key="8">
    <source>
        <dbReference type="ARBA" id="ARBA00023053"/>
    </source>
</evidence>
<keyword evidence="9" id="KW-0406">Ion transport</keyword>
<keyword evidence="5" id="KW-0769">Symport</keyword>
<name>A0A3Q2YP50_HIPCM</name>
<evidence type="ECO:0000256" key="1">
    <source>
        <dbReference type="ARBA" id="ARBA00004141"/>
    </source>
</evidence>
<keyword evidence="3" id="KW-0813">Transport</keyword>
<dbReference type="GO" id="GO:0005307">
    <property type="term" value="F:choline:sodium symporter activity"/>
    <property type="evidence" value="ECO:0007669"/>
    <property type="project" value="TreeGrafter"/>
</dbReference>
<feature type="transmembrane region" description="Helical" evidence="14">
    <location>
        <begin position="235"/>
        <end position="255"/>
    </location>
</feature>
<dbReference type="CDD" id="cd11474">
    <property type="entry name" value="SLC5sbd_CHT"/>
    <property type="match status" value="1"/>
</dbReference>
<evidence type="ECO:0000256" key="5">
    <source>
        <dbReference type="ARBA" id="ARBA00022847"/>
    </source>
</evidence>
<accession>A0A3Q2YP50</accession>
<dbReference type="InterPro" id="IPR038377">
    <property type="entry name" value="Na/Glc_symporter_sf"/>
</dbReference>
<proteinExistence type="inferred from homology"/>
<keyword evidence="7 14" id="KW-1133">Transmembrane helix</keyword>
<keyword evidence="8" id="KW-0915">Sodium</keyword>
<evidence type="ECO:0000256" key="2">
    <source>
        <dbReference type="ARBA" id="ARBA00006434"/>
    </source>
</evidence>
<evidence type="ECO:0000256" key="12">
    <source>
        <dbReference type="ARBA" id="ARBA00023201"/>
    </source>
</evidence>
<dbReference type="GO" id="GO:0005886">
    <property type="term" value="C:plasma membrane"/>
    <property type="evidence" value="ECO:0007669"/>
    <property type="project" value="TreeGrafter"/>
</dbReference>
<keyword evidence="11" id="KW-0325">Glycoprotein</keyword>
<dbReference type="PANTHER" id="PTHR45897:SF5">
    <property type="entry name" value="HIGH AFFINITY CHOLINE TRANSPORTER 1"/>
    <property type="match status" value="1"/>
</dbReference>
<evidence type="ECO:0000256" key="4">
    <source>
        <dbReference type="ARBA" id="ARBA00022692"/>
    </source>
</evidence>